<keyword evidence="2" id="KW-0597">Phosphoprotein</keyword>
<keyword evidence="5" id="KW-1185">Reference proteome</keyword>
<comment type="caution">
    <text evidence="4">The sequence shown here is derived from an EMBL/GenBank/DDBJ whole genome shotgun (WGS) entry which is preliminary data.</text>
</comment>
<evidence type="ECO:0000256" key="2">
    <source>
        <dbReference type="ARBA" id="ARBA00022553"/>
    </source>
</evidence>
<accession>A0ABQ8LNN7</accession>
<protein>
    <submittedName>
        <fullName evidence="4">Fasciculation and elongation protein zeta-2</fullName>
    </submittedName>
</protein>
<evidence type="ECO:0000313" key="4">
    <source>
        <dbReference type="EMBL" id="KAI2652264.1"/>
    </source>
</evidence>
<organism evidence="4 5">
    <name type="scientific">Labeo rohita</name>
    <name type="common">Indian major carp</name>
    <name type="synonym">Cyprinus rohita</name>
    <dbReference type="NCBI Taxonomy" id="84645"/>
    <lineage>
        <taxon>Eukaryota</taxon>
        <taxon>Metazoa</taxon>
        <taxon>Chordata</taxon>
        <taxon>Craniata</taxon>
        <taxon>Vertebrata</taxon>
        <taxon>Euteleostomi</taxon>
        <taxon>Actinopterygii</taxon>
        <taxon>Neopterygii</taxon>
        <taxon>Teleostei</taxon>
        <taxon>Ostariophysi</taxon>
        <taxon>Cypriniformes</taxon>
        <taxon>Cyprinidae</taxon>
        <taxon>Labeoninae</taxon>
        <taxon>Labeonini</taxon>
        <taxon>Labeo</taxon>
    </lineage>
</organism>
<dbReference type="EMBL" id="JACTAM010000020">
    <property type="protein sequence ID" value="KAI2652264.1"/>
    <property type="molecule type" value="Genomic_DNA"/>
</dbReference>
<proteinExistence type="inferred from homology"/>
<dbReference type="InterPro" id="IPR011680">
    <property type="entry name" value="FEZ"/>
</dbReference>
<dbReference type="PANTHER" id="PTHR12394">
    <property type="entry name" value="ZYGIN"/>
    <property type="match status" value="1"/>
</dbReference>
<dbReference type="Pfam" id="PF07763">
    <property type="entry name" value="FEZ"/>
    <property type="match status" value="1"/>
</dbReference>
<evidence type="ECO:0000313" key="5">
    <source>
        <dbReference type="Proteomes" id="UP000830375"/>
    </source>
</evidence>
<evidence type="ECO:0000256" key="3">
    <source>
        <dbReference type="ARBA" id="ARBA00023054"/>
    </source>
</evidence>
<reference evidence="4 5" key="1">
    <citation type="submission" date="2022-01" db="EMBL/GenBank/DDBJ databases">
        <title>A high-quality chromosome-level genome assembly of rohu carp, Labeo rohita.</title>
        <authorList>
            <person name="Arick M.A. II"/>
            <person name="Hsu C.-Y."/>
            <person name="Magbanua Z."/>
            <person name="Pechanova O."/>
            <person name="Grover C."/>
            <person name="Miller E."/>
            <person name="Thrash A."/>
            <person name="Ezzel L."/>
            <person name="Alam S."/>
            <person name="Benzie J."/>
            <person name="Hamilton M."/>
            <person name="Karsi A."/>
            <person name="Lawrence M.L."/>
            <person name="Peterson D.G."/>
        </authorList>
    </citation>
    <scope>NUCLEOTIDE SEQUENCE [LARGE SCALE GENOMIC DNA]</scope>
    <source>
        <strain evidence="5">BAU-BD-2019</strain>
        <tissue evidence="4">Blood</tissue>
    </source>
</reference>
<gene>
    <name evidence="4" type="ORF">H4Q32_015138</name>
</gene>
<sequence>MGANSPASPRPFPPLSHERARVLCVPSSATVMAAPVAPLDEDWEDFNEFKAADSHSSWTAGPENTPQTQSFASFDETLTASFPYSSSACTSVSVSAVSERELLRDDEIWNTLTENYGNVMPVDWKTSHTRSLHLPTLNLRPQERVEVNNLDVSDDEELRDQMDMHTIIISCVNEEPLFTAEQVIEEIEEIMQQSPDDEDHESPSQFDLSLMSHELHTLTHSTSSSSYEERLRGLCVSELLERLEEVERQIRGFSEELIDQLAVREELDYEKEVKNTFISALIDVQNRQKEHRELLKKKRKIKTTGSIQRADRSHVPGTYLTTVIPYDRSSGSLSVEDLQILTKILHAMREDSDTVPALLTDYILKGIRNLNHSVNQSLLNQSPSLVVSHIKFLELKPANIIGTSDI</sequence>
<comment type="similarity">
    <text evidence="1">Belongs to the zygin family.</text>
</comment>
<evidence type="ECO:0000256" key="1">
    <source>
        <dbReference type="ARBA" id="ARBA00006788"/>
    </source>
</evidence>
<dbReference type="PANTHER" id="PTHR12394:SF11">
    <property type="entry name" value="FASCICULATION AND ELONGATION PROTEIN ZETA-2"/>
    <property type="match status" value="1"/>
</dbReference>
<keyword evidence="3" id="KW-0175">Coiled coil</keyword>
<name>A0ABQ8LNN7_LABRO</name>
<dbReference type="Proteomes" id="UP000830375">
    <property type="component" value="Unassembled WGS sequence"/>
</dbReference>